<reference evidence="3 4" key="1">
    <citation type="journal article" date="2019" name="New Phytol.">
        <title>Comparative genomics reveals unique wood-decay strategies and fruiting body development in the Schizophyllaceae.</title>
        <authorList>
            <person name="Almasi E."/>
            <person name="Sahu N."/>
            <person name="Krizsan K."/>
            <person name="Balint B."/>
            <person name="Kovacs G.M."/>
            <person name="Kiss B."/>
            <person name="Cseklye J."/>
            <person name="Drula E."/>
            <person name="Henrissat B."/>
            <person name="Nagy I."/>
            <person name="Chovatia M."/>
            <person name="Adam C."/>
            <person name="LaButti K."/>
            <person name="Lipzen A."/>
            <person name="Riley R."/>
            <person name="Grigoriev I.V."/>
            <person name="Nagy L.G."/>
        </authorList>
    </citation>
    <scope>NUCLEOTIDE SEQUENCE [LARGE SCALE GENOMIC DNA]</scope>
    <source>
        <strain evidence="3 4">NL-1724</strain>
    </source>
</reference>
<comment type="caution">
    <text evidence="3">The sequence shown here is derived from an EMBL/GenBank/DDBJ whole genome shotgun (WGS) entry which is preliminary data.</text>
</comment>
<evidence type="ECO:0000259" key="2">
    <source>
        <dbReference type="PROSITE" id="PS50137"/>
    </source>
</evidence>
<protein>
    <recommendedName>
        <fullName evidence="2">DRBM domain-containing protein</fullName>
    </recommendedName>
</protein>
<accession>A0A550C9Q1</accession>
<proteinExistence type="predicted"/>
<dbReference type="GO" id="GO:0003723">
    <property type="term" value="F:RNA binding"/>
    <property type="evidence" value="ECO:0007669"/>
    <property type="project" value="UniProtKB-UniRule"/>
</dbReference>
<dbReference type="Proteomes" id="UP000320762">
    <property type="component" value="Unassembled WGS sequence"/>
</dbReference>
<gene>
    <name evidence="3" type="ORF">BD626DRAFT_501328</name>
</gene>
<keyword evidence="4" id="KW-1185">Reference proteome</keyword>
<sequence length="73" mass="7959">MSNYVTKLNNFFQTRQQTTRVTYSESSAGPSHARIWTVQCKVDGQTLGTGVAAQKSVAKEEAARQALQNPSLA</sequence>
<dbReference type="Pfam" id="PF00035">
    <property type="entry name" value="dsrm"/>
    <property type="match status" value="1"/>
</dbReference>
<name>A0A550C9Q1_9AGAR</name>
<dbReference type="CDD" id="cd10845">
    <property type="entry name" value="DSRM_RNAse_III_family"/>
    <property type="match status" value="1"/>
</dbReference>
<dbReference type="InterPro" id="IPR014720">
    <property type="entry name" value="dsRBD_dom"/>
</dbReference>
<dbReference type="OrthoDB" id="3246846at2759"/>
<dbReference type="Gene3D" id="3.30.160.20">
    <property type="match status" value="1"/>
</dbReference>
<keyword evidence="1" id="KW-0694">RNA-binding</keyword>
<dbReference type="SUPFAM" id="SSF54768">
    <property type="entry name" value="dsRNA-binding domain-like"/>
    <property type="match status" value="1"/>
</dbReference>
<evidence type="ECO:0000256" key="1">
    <source>
        <dbReference type="PROSITE-ProRule" id="PRU00266"/>
    </source>
</evidence>
<organism evidence="3 4">
    <name type="scientific">Schizophyllum amplum</name>
    <dbReference type="NCBI Taxonomy" id="97359"/>
    <lineage>
        <taxon>Eukaryota</taxon>
        <taxon>Fungi</taxon>
        <taxon>Dikarya</taxon>
        <taxon>Basidiomycota</taxon>
        <taxon>Agaricomycotina</taxon>
        <taxon>Agaricomycetes</taxon>
        <taxon>Agaricomycetidae</taxon>
        <taxon>Agaricales</taxon>
        <taxon>Schizophyllaceae</taxon>
        <taxon>Schizophyllum</taxon>
    </lineage>
</organism>
<dbReference type="PROSITE" id="PS50137">
    <property type="entry name" value="DS_RBD"/>
    <property type="match status" value="1"/>
</dbReference>
<evidence type="ECO:0000313" key="4">
    <source>
        <dbReference type="Proteomes" id="UP000320762"/>
    </source>
</evidence>
<dbReference type="SMART" id="SM00358">
    <property type="entry name" value="DSRM"/>
    <property type="match status" value="1"/>
</dbReference>
<feature type="domain" description="DRBM" evidence="2">
    <location>
        <begin position="3"/>
        <end position="72"/>
    </location>
</feature>
<evidence type="ECO:0000313" key="3">
    <source>
        <dbReference type="EMBL" id="TRM61532.1"/>
    </source>
</evidence>
<dbReference type="AlphaFoldDB" id="A0A550C9Q1"/>
<dbReference type="EMBL" id="VDMD01000016">
    <property type="protein sequence ID" value="TRM61532.1"/>
    <property type="molecule type" value="Genomic_DNA"/>
</dbReference>